<evidence type="ECO:0000256" key="3">
    <source>
        <dbReference type="ARBA" id="ARBA00023125"/>
    </source>
</evidence>
<keyword evidence="4" id="KW-0804">Transcription</keyword>
<evidence type="ECO:0000313" key="7">
    <source>
        <dbReference type="Proteomes" id="UP001150830"/>
    </source>
</evidence>
<dbReference type="EMBL" id="JAPNOA010000018">
    <property type="protein sequence ID" value="MCY0964581.1"/>
    <property type="molecule type" value="Genomic_DNA"/>
</dbReference>
<keyword evidence="3" id="KW-0238">DNA-binding</keyword>
<dbReference type="Gene3D" id="3.40.190.10">
    <property type="entry name" value="Periplasmic binding protein-like II"/>
    <property type="match status" value="2"/>
</dbReference>
<dbReference type="InterPro" id="IPR037423">
    <property type="entry name" value="CysB_PBP2"/>
</dbReference>
<dbReference type="SUPFAM" id="SSF53850">
    <property type="entry name" value="Periplasmic binding protein-like II"/>
    <property type="match status" value="1"/>
</dbReference>
<dbReference type="PANTHER" id="PTHR30126:SF6">
    <property type="entry name" value="HTH-TYPE TRANSCRIPTIONAL REGULATOR CYSB-RELATED"/>
    <property type="match status" value="1"/>
</dbReference>
<evidence type="ECO:0000256" key="2">
    <source>
        <dbReference type="ARBA" id="ARBA00023015"/>
    </source>
</evidence>
<comment type="caution">
    <text evidence="6">The sequence shown here is derived from an EMBL/GenBank/DDBJ whole genome shotgun (WGS) entry which is preliminary data.</text>
</comment>
<proteinExistence type="inferred from homology"/>
<sequence>MNFQQLRIIRETVRRDFNLTDVANALFTSQSGVSRHIKDLEDELGVELYVRKGKRLLGLTEPGQQMLKIVERMLLDASNIRNLAEQYSQQDTGQLTIATTHTQARYVLPAVVTRFRQQFPGVHLKLHQGSPGEIARMLQQGEADIALATEALADFDQLTAFPLYQWHHAVVVSAGHPLALQVLERGETLSLEAIAEHPIITYHEGFTGRGRIEQAFRDAGVTPDVVMSALDADVIKSYVELGLGIGIIASVAFSAERDHNLRLLAANHLFPVNETKLALRRGHLLRQYAYRFIEMCSPELTETYVVQQLAEAADVGI</sequence>
<evidence type="ECO:0000313" key="6">
    <source>
        <dbReference type="EMBL" id="MCY0964581.1"/>
    </source>
</evidence>
<organism evidence="6 7">
    <name type="scientific">Parathalassolituus penaei</name>
    <dbReference type="NCBI Taxonomy" id="2997323"/>
    <lineage>
        <taxon>Bacteria</taxon>
        <taxon>Pseudomonadati</taxon>
        <taxon>Pseudomonadota</taxon>
        <taxon>Gammaproteobacteria</taxon>
        <taxon>Oceanospirillales</taxon>
        <taxon>Oceanospirillaceae</taxon>
        <taxon>Parathalassolituus</taxon>
    </lineage>
</organism>
<dbReference type="CDD" id="cd08413">
    <property type="entry name" value="PBP2_CysB_like"/>
    <property type="match status" value="1"/>
</dbReference>
<accession>A0A9X3IR79</accession>
<dbReference type="PANTHER" id="PTHR30126">
    <property type="entry name" value="HTH-TYPE TRANSCRIPTIONAL REGULATOR"/>
    <property type="match status" value="1"/>
</dbReference>
<gene>
    <name evidence="6" type="ORF">OUO13_05225</name>
</gene>
<evidence type="ECO:0000259" key="5">
    <source>
        <dbReference type="PROSITE" id="PS50931"/>
    </source>
</evidence>
<keyword evidence="2" id="KW-0805">Transcription regulation</keyword>
<dbReference type="GO" id="GO:0003700">
    <property type="term" value="F:DNA-binding transcription factor activity"/>
    <property type="evidence" value="ECO:0007669"/>
    <property type="project" value="InterPro"/>
</dbReference>
<dbReference type="InterPro" id="IPR036388">
    <property type="entry name" value="WH-like_DNA-bd_sf"/>
</dbReference>
<dbReference type="InterPro" id="IPR036390">
    <property type="entry name" value="WH_DNA-bd_sf"/>
</dbReference>
<dbReference type="PRINTS" id="PR00039">
    <property type="entry name" value="HTHLYSR"/>
</dbReference>
<dbReference type="SUPFAM" id="SSF46785">
    <property type="entry name" value="Winged helix' DNA-binding domain"/>
    <property type="match status" value="1"/>
</dbReference>
<dbReference type="RefSeq" id="WP_283172796.1">
    <property type="nucleotide sequence ID" value="NZ_JAPNOA010000018.1"/>
</dbReference>
<dbReference type="NCBIfam" id="NF009327">
    <property type="entry name" value="PRK12684.1"/>
    <property type="match status" value="1"/>
</dbReference>
<comment type="similarity">
    <text evidence="1">Belongs to the LysR transcriptional regulatory family.</text>
</comment>
<evidence type="ECO:0000256" key="4">
    <source>
        <dbReference type="ARBA" id="ARBA00023163"/>
    </source>
</evidence>
<evidence type="ECO:0000256" key="1">
    <source>
        <dbReference type="ARBA" id="ARBA00009437"/>
    </source>
</evidence>
<reference evidence="6" key="1">
    <citation type="submission" date="2022-11" db="EMBL/GenBank/DDBJ databases">
        <title>Parathalassolutuus dongxingensis gen. nov., sp. nov., a novel member of family Oceanospirillaceae isolated from a coastal shrimp pond in Guangxi, China.</title>
        <authorList>
            <person name="Chen H."/>
        </authorList>
    </citation>
    <scope>NUCLEOTIDE SEQUENCE</scope>
    <source>
        <strain evidence="6">G-43</strain>
    </source>
</reference>
<dbReference type="Pfam" id="PF00126">
    <property type="entry name" value="HTH_1"/>
    <property type="match status" value="1"/>
</dbReference>
<dbReference type="GO" id="GO:0019344">
    <property type="term" value="P:cysteine biosynthetic process"/>
    <property type="evidence" value="ECO:0007669"/>
    <property type="project" value="TreeGrafter"/>
</dbReference>
<keyword evidence="7" id="KW-1185">Reference proteome</keyword>
<dbReference type="Proteomes" id="UP001150830">
    <property type="component" value="Unassembled WGS sequence"/>
</dbReference>
<protein>
    <submittedName>
        <fullName evidence="6">CysB family HTH-type transcriptional regulator</fullName>
    </submittedName>
</protein>
<feature type="domain" description="HTH lysR-type" evidence="5">
    <location>
        <begin position="1"/>
        <end position="59"/>
    </location>
</feature>
<name>A0A9X3IR79_9GAMM</name>
<dbReference type="AlphaFoldDB" id="A0A9X3IR79"/>
<dbReference type="Pfam" id="PF03466">
    <property type="entry name" value="LysR_substrate"/>
    <property type="match status" value="1"/>
</dbReference>
<dbReference type="PROSITE" id="PS50931">
    <property type="entry name" value="HTH_LYSR"/>
    <property type="match status" value="1"/>
</dbReference>
<dbReference type="Gene3D" id="1.10.10.10">
    <property type="entry name" value="Winged helix-like DNA-binding domain superfamily/Winged helix DNA-binding domain"/>
    <property type="match status" value="1"/>
</dbReference>
<dbReference type="InterPro" id="IPR005119">
    <property type="entry name" value="LysR_subst-bd"/>
</dbReference>
<dbReference type="GO" id="GO:0000976">
    <property type="term" value="F:transcription cis-regulatory region binding"/>
    <property type="evidence" value="ECO:0007669"/>
    <property type="project" value="TreeGrafter"/>
</dbReference>
<dbReference type="InterPro" id="IPR000847">
    <property type="entry name" value="LysR_HTH_N"/>
</dbReference>